<dbReference type="AlphaFoldDB" id="A0AAV9Y0U0"/>
<organism evidence="1 2">
    <name type="scientific">Cryptosporidium xiaoi</name>
    <dbReference type="NCBI Taxonomy" id="659607"/>
    <lineage>
        <taxon>Eukaryota</taxon>
        <taxon>Sar</taxon>
        <taxon>Alveolata</taxon>
        <taxon>Apicomplexa</taxon>
        <taxon>Conoidasida</taxon>
        <taxon>Coccidia</taxon>
        <taxon>Eucoccidiorida</taxon>
        <taxon>Eimeriorina</taxon>
        <taxon>Cryptosporidiidae</taxon>
        <taxon>Cryptosporidium</taxon>
    </lineage>
</organism>
<evidence type="ECO:0000313" key="1">
    <source>
        <dbReference type="EMBL" id="KAK6590462.1"/>
    </source>
</evidence>
<protein>
    <submittedName>
        <fullName evidence="1">Cyclin family</fullName>
    </submittedName>
</protein>
<dbReference type="PANTHER" id="PTHR15615:SF108">
    <property type="entry name" value="PROTEIN CNPPD1"/>
    <property type="match status" value="1"/>
</dbReference>
<dbReference type="PANTHER" id="PTHR15615">
    <property type="match status" value="1"/>
</dbReference>
<dbReference type="EMBL" id="JAWDEY010000006">
    <property type="protein sequence ID" value="KAK6590462.1"/>
    <property type="molecule type" value="Genomic_DNA"/>
</dbReference>
<dbReference type="Proteomes" id="UP001311799">
    <property type="component" value="Unassembled WGS sequence"/>
</dbReference>
<reference evidence="1 2" key="1">
    <citation type="submission" date="2023-10" db="EMBL/GenBank/DDBJ databases">
        <title>Comparative genomics analysis reveals potential genetic determinants of host preference in Cryptosporidium xiaoi.</title>
        <authorList>
            <person name="Xiao L."/>
            <person name="Li J."/>
        </authorList>
    </citation>
    <scope>NUCLEOTIDE SEQUENCE [LARGE SCALE GENOMIC DNA]</scope>
    <source>
        <strain evidence="1 2">52996</strain>
    </source>
</reference>
<gene>
    <name evidence="1" type="ORF">RS030_152317</name>
</gene>
<dbReference type="Pfam" id="PF08613">
    <property type="entry name" value="Cyclin"/>
    <property type="match status" value="1"/>
</dbReference>
<sequence length="382" mass="44497">MVLNIVNRLSRSFSFSNPSFDNKTTEQFCPESRNMIKLGLWNSLGNNKGCFKKINRLQRRNELEKADRFESNDSQPLLFSCNDSISKMSTKSSIKYSDSFEERSFESKPKQLNEDFEKTSKKGNFRKILENDEVSLLNNSNNELINSFNYKNYPISSIQIMNWMNSNWSELELDEIDTKNCVMVEIDTVSYKEIKEIDNRVITPFHSLTSPKISIGEYFITRIVKFMSITPVDFCVIVILIRRAINNSDGVLKTTTLTSHRLVLAASLLTYKLMYDVQYGMKFWAHIGGVPQWEMVMLEHHLLKILNWDLNISFQEFIKVYHEIISSKNAAKNVFLNKEKNCIQVKNKTRKVSNTPQTNRSKNKSTVLKINVFNNNSYRKKC</sequence>
<proteinExistence type="predicted"/>
<dbReference type="InterPro" id="IPR013922">
    <property type="entry name" value="Cyclin_PHO80-like"/>
</dbReference>
<name>A0AAV9Y0U0_9CRYT</name>
<dbReference type="GO" id="GO:0019901">
    <property type="term" value="F:protein kinase binding"/>
    <property type="evidence" value="ECO:0007669"/>
    <property type="project" value="InterPro"/>
</dbReference>
<comment type="caution">
    <text evidence="1">The sequence shown here is derived from an EMBL/GenBank/DDBJ whole genome shotgun (WGS) entry which is preliminary data.</text>
</comment>
<keyword evidence="2" id="KW-1185">Reference proteome</keyword>
<evidence type="ECO:0000313" key="2">
    <source>
        <dbReference type="Proteomes" id="UP001311799"/>
    </source>
</evidence>
<dbReference type="Gene3D" id="1.10.472.10">
    <property type="entry name" value="Cyclin-like"/>
    <property type="match status" value="1"/>
</dbReference>
<accession>A0AAV9Y0U0</accession>